<keyword evidence="1" id="KW-0378">Hydrolase</keyword>
<dbReference type="InterPro" id="IPR050695">
    <property type="entry name" value="N-acetylmuramoyl_amidase_3"/>
</dbReference>
<proteinExistence type="predicted"/>
<dbReference type="Proteomes" id="UP000363270">
    <property type="component" value="Segment"/>
</dbReference>
<dbReference type="SMART" id="SM00257">
    <property type="entry name" value="LysM"/>
    <property type="match status" value="1"/>
</dbReference>
<dbReference type="GeneID" id="56239338"/>
<organism evidence="3 4">
    <name type="scientific">Bacillus phage vB_Bpu_PumA2</name>
    <dbReference type="NCBI Taxonomy" id="2662128"/>
    <lineage>
        <taxon>Viruses</taxon>
        <taxon>Duplodnaviria</taxon>
        <taxon>Heunggongvirae</taxon>
        <taxon>Uroviricota</taxon>
        <taxon>Caudoviricetes</taxon>
        <taxon>Salasmaviridae</taxon>
        <taxon>Bundooravirus</taxon>
        <taxon>Bundooravirus PumA2</taxon>
    </lineage>
</organism>
<dbReference type="Gene3D" id="3.40.630.40">
    <property type="entry name" value="Zn-dependent exopeptidases"/>
    <property type="match status" value="1"/>
</dbReference>
<dbReference type="PANTHER" id="PTHR30404:SF0">
    <property type="entry name" value="N-ACETYLMURAMOYL-L-ALANINE AMIDASE AMIC"/>
    <property type="match status" value="1"/>
</dbReference>
<dbReference type="CDD" id="cd00118">
    <property type="entry name" value="LysM"/>
    <property type="match status" value="1"/>
</dbReference>
<protein>
    <submittedName>
        <fullName evidence="3">Endolysin</fullName>
    </submittedName>
</protein>
<dbReference type="InterPro" id="IPR002508">
    <property type="entry name" value="MurNAc-LAA_cat"/>
</dbReference>
<sequence>MKTVVIDAGHGGKDSGASEGGVYEKNVTLQIVKLIKEELVNYDVKTVYTRLSDVYPSLSERCTISNTNKADLFLSVHVNSAANKTANGYETLVYLGYGKSKQGQIFHKHLSTVNKAYGKSDRGIKQQNVQVLRSTKAPAVLTENLFVSNEYDRKLLVDDKYLQLVAKAHVDAIVEFLSLKKKSTIENYKIKTGDTLYSIAKDHKTSVNAIQKRNNIKNASLIRAGKVLKIKRGEK</sequence>
<evidence type="ECO:0000313" key="3">
    <source>
        <dbReference type="EMBL" id="QGH74242.1"/>
    </source>
</evidence>
<dbReference type="CDD" id="cd02696">
    <property type="entry name" value="MurNAc-LAA"/>
    <property type="match status" value="1"/>
</dbReference>
<dbReference type="InterPro" id="IPR036779">
    <property type="entry name" value="LysM_dom_sf"/>
</dbReference>
<dbReference type="EMBL" id="MN524845">
    <property type="protein sequence ID" value="QGH74242.1"/>
    <property type="molecule type" value="Genomic_DNA"/>
</dbReference>
<reference evidence="3 4" key="1">
    <citation type="submission" date="2019-09" db="EMBL/GenBank/DDBJ databases">
        <title>Isolation and characterization of two phi29 phages that infect Bacillus pumilis.</title>
        <authorList>
            <person name="Batinovic S."/>
            <person name="Rice D."/>
            <person name="Beer M."/>
            <person name="Petrovski S."/>
        </authorList>
    </citation>
    <scope>NUCLEOTIDE SEQUENCE [LARGE SCALE GENOMIC DNA]</scope>
</reference>
<dbReference type="GO" id="GO:0009253">
    <property type="term" value="P:peptidoglycan catabolic process"/>
    <property type="evidence" value="ECO:0007669"/>
    <property type="project" value="InterPro"/>
</dbReference>
<dbReference type="PANTHER" id="PTHR30404">
    <property type="entry name" value="N-ACETYLMURAMOYL-L-ALANINE AMIDASE"/>
    <property type="match status" value="1"/>
</dbReference>
<evidence type="ECO:0000256" key="1">
    <source>
        <dbReference type="ARBA" id="ARBA00022801"/>
    </source>
</evidence>
<name>A0A5Q2W7S0_9CAUD</name>
<dbReference type="GO" id="GO:0008745">
    <property type="term" value="F:N-acetylmuramoyl-L-alanine amidase activity"/>
    <property type="evidence" value="ECO:0007669"/>
    <property type="project" value="InterPro"/>
</dbReference>
<evidence type="ECO:0000313" key="4">
    <source>
        <dbReference type="Proteomes" id="UP000363270"/>
    </source>
</evidence>
<dbReference type="SUPFAM" id="SSF54106">
    <property type="entry name" value="LysM domain"/>
    <property type="match status" value="1"/>
</dbReference>
<dbReference type="SUPFAM" id="SSF53187">
    <property type="entry name" value="Zn-dependent exopeptidases"/>
    <property type="match status" value="1"/>
</dbReference>
<dbReference type="PROSITE" id="PS51782">
    <property type="entry name" value="LYSM"/>
    <property type="match status" value="1"/>
</dbReference>
<accession>A0A5Q2W7S0</accession>
<keyword evidence="4" id="KW-1185">Reference proteome</keyword>
<dbReference type="SMART" id="SM00646">
    <property type="entry name" value="Ami_3"/>
    <property type="match status" value="1"/>
</dbReference>
<dbReference type="Gene3D" id="3.10.350.10">
    <property type="entry name" value="LysM domain"/>
    <property type="match status" value="1"/>
</dbReference>
<evidence type="ECO:0000259" key="2">
    <source>
        <dbReference type="PROSITE" id="PS51782"/>
    </source>
</evidence>
<feature type="domain" description="LysM" evidence="2">
    <location>
        <begin position="186"/>
        <end position="230"/>
    </location>
</feature>
<dbReference type="KEGG" id="vg:56239338"/>
<dbReference type="InterPro" id="IPR018392">
    <property type="entry name" value="LysM"/>
</dbReference>
<dbReference type="Pfam" id="PF01520">
    <property type="entry name" value="Amidase_3"/>
    <property type="match status" value="1"/>
</dbReference>
<dbReference type="Pfam" id="PF01476">
    <property type="entry name" value="LysM"/>
    <property type="match status" value="1"/>
</dbReference>
<dbReference type="RefSeq" id="YP_009910619.1">
    <property type="nucleotide sequence ID" value="NC_049972.1"/>
</dbReference>